<dbReference type="AlphaFoldDB" id="A0A4C1YC66"/>
<name>A0A4C1YC66_EUMVA</name>
<reference evidence="1 2" key="1">
    <citation type="journal article" date="2019" name="Commun. Biol.">
        <title>The bagworm genome reveals a unique fibroin gene that provides high tensile strength.</title>
        <authorList>
            <person name="Kono N."/>
            <person name="Nakamura H."/>
            <person name="Ohtoshi R."/>
            <person name="Tomita M."/>
            <person name="Numata K."/>
            <person name="Arakawa K."/>
        </authorList>
    </citation>
    <scope>NUCLEOTIDE SEQUENCE [LARGE SCALE GENOMIC DNA]</scope>
</reference>
<keyword evidence="2" id="KW-1185">Reference proteome</keyword>
<proteinExistence type="predicted"/>
<evidence type="ECO:0000313" key="1">
    <source>
        <dbReference type="EMBL" id="GBP73676.1"/>
    </source>
</evidence>
<accession>A0A4C1YC66</accession>
<dbReference type="EMBL" id="BGZK01001182">
    <property type="protein sequence ID" value="GBP73676.1"/>
    <property type="molecule type" value="Genomic_DNA"/>
</dbReference>
<evidence type="ECO:0000313" key="2">
    <source>
        <dbReference type="Proteomes" id="UP000299102"/>
    </source>
</evidence>
<comment type="caution">
    <text evidence="1">The sequence shown here is derived from an EMBL/GenBank/DDBJ whole genome shotgun (WGS) entry which is preliminary data.</text>
</comment>
<organism evidence="1 2">
    <name type="scientific">Eumeta variegata</name>
    <name type="common">Bagworm moth</name>
    <name type="synonym">Eumeta japonica</name>
    <dbReference type="NCBI Taxonomy" id="151549"/>
    <lineage>
        <taxon>Eukaryota</taxon>
        <taxon>Metazoa</taxon>
        <taxon>Ecdysozoa</taxon>
        <taxon>Arthropoda</taxon>
        <taxon>Hexapoda</taxon>
        <taxon>Insecta</taxon>
        <taxon>Pterygota</taxon>
        <taxon>Neoptera</taxon>
        <taxon>Endopterygota</taxon>
        <taxon>Lepidoptera</taxon>
        <taxon>Glossata</taxon>
        <taxon>Ditrysia</taxon>
        <taxon>Tineoidea</taxon>
        <taxon>Psychidae</taxon>
        <taxon>Oiketicinae</taxon>
        <taxon>Eumeta</taxon>
    </lineage>
</organism>
<protein>
    <submittedName>
        <fullName evidence="1">Uncharacterized protein</fullName>
    </submittedName>
</protein>
<sequence>MYFVRGRADVTHHELSLRAEIVQVEVNEVRSGRLGGGRLLRPCPPYFDVCPIRANLKRSARRLPNYKLDYLRLEMITVATLRTASAEWPATNLLKSPRSYLDRCSL</sequence>
<dbReference type="Proteomes" id="UP000299102">
    <property type="component" value="Unassembled WGS sequence"/>
</dbReference>
<gene>
    <name evidence="1" type="ORF">EVAR_103958_1</name>
</gene>